<evidence type="ECO:0000313" key="5">
    <source>
        <dbReference type="EMBL" id="GCC53599.1"/>
    </source>
</evidence>
<keyword evidence="6" id="KW-1185">Reference proteome</keyword>
<evidence type="ECO:0000256" key="1">
    <source>
        <dbReference type="ARBA" id="ARBA00022729"/>
    </source>
</evidence>
<accession>A0A401UFA9</accession>
<keyword evidence="2" id="KW-0175">Coiled coil</keyword>
<dbReference type="Gene3D" id="6.10.250.3150">
    <property type="match status" value="1"/>
</dbReference>
<dbReference type="GO" id="GO:0004222">
    <property type="term" value="F:metalloendopeptidase activity"/>
    <property type="evidence" value="ECO:0007669"/>
    <property type="project" value="TreeGrafter"/>
</dbReference>
<evidence type="ECO:0000313" key="6">
    <source>
        <dbReference type="Proteomes" id="UP000288227"/>
    </source>
</evidence>
<sequence length="405" mass="45694">MTAGKYTFLLLLLILSFSAAAQKTKNQLQAEKQKNLKKIKEVEKILSETNTQKKNTLGELSALNQRISAQENLIKSIKAETELLNKEIGEDNGIIAALEEDLKHMRKEYAAMLFAAQKANNSATRLTFLFSASSFDQLVMRMRYMKQYSQLRKLQADQIIKTQDQLASQVKTTEAKRNEKNALLNEELAENQQLTDLKSRQKTLVKNLERQEKKLRSDLTETKKAVAKLDKLIEDIIREEIEKAAREEREAKARAAKNKTVATPDASIALSASFEENKSKFSWPTEGFVSDPFGTHMHPILKGIVVKNEGINIQTKKDEKVKCIFNGTVSRVAFIQGIGTIVIIKHGGYFTVYSGLNEVQVKTGESMKTDQQIGTVGINKDGVPELRFQIIKSFTPVDPQTWLRN</sequence>
<evidence type="ECO:0000259" key="4">
    <source>
        <dbReference type="Pfam" id="PF01551"/>
    </source>
</evidence>
<feature type="chain" id="PRO_5019464064" evidence="3">
    <location>
        <begin position="22"/>
        <end position="405"/>
    </location>
</feature>
<dbReference type="InterPro" id="IPR016047">
    <property type="entry name" value="M23ase_b-sheet_dom"/>
</dbReference>
<dbReference type="EMBL" id="BHXQ01000008">
    <property type="protein sequence ID" value="GCC53599.1"/>
    <property type="molecule type" value="Genomic_DNA"/>
</dbReference>
<dbReference type="PANTHER" id="PTHR21666">
    <property type="entry name" value="PEPTIDASE-RELATED"/>
    <property type="match status" value="1"/>
</dbReference>
<dbReference type="RefSeq" id="WP_127124247.1">
    <property type="nucleotide sequence ID" value="NZ_BHXQ01000008.1"/>
</dbReference>
<gene>
    <name evidence="5" type="ORF">SanaruYs_38440</name>
</gene>
<dbReference type="InterPro" id="IPR050570">
    <property type="entry name" value="Cell_wall_metabolism_enzyme"/>
</dbReference>
<dbReference type="Pfam" id="PF01551">
    <property type="entry name" value="Peptidase_M23"/>
    <property type="match status" value="1"/>
</dbReference>
<evidence type="ECO:0000256" key="2">
    <source>
        <dbReference type="SAM" id="Coils"/>
    </source>
</evidence>
<comment type="caution">
    <text evidence="5">The sequence shown here is derived from an EMBL/GenBank/DDBJ whole genome shotgun (WGS) entry which is preliminary data.</text>
</comment>
<dbReference type="CDD" id="cd12797">
    <property type="entry name" value="M23_peptidase"/>
    <property type="match status" value="1"/>
</dbReference>
<reference evidence="5 6" key="1">
    <citation type="submission" date="2018-11" db="EMBL/GenBank/DDBJ databases">
        <title>Chryseotalea sanarue gen. nov., sp., nov., a member of the family Cytophagaceae, isolated from a brackish lake in Hamamatsu Japan.</title>
        <authorList>
            <person name="Maejima Y."/>
            <person name="Iino T."/>
            <person name="Muraguchi Y."/>
            <person name="Fukuda K."/>
            <person name="Ohkuma M."/>
            <person name="Moriuchi R."/>
            <person name="Dohra H."/>
            <person name="Kimbara K."/>
            <person name="Shintani M."/>
        </authorList>
    </citation>
    <scope>NUCLEOTIDE SEQUENCE [LARGE SCALE GENOMIC DNA]</scope>
    <source>
        <strain evidence="5 6">Ys</strain>
    </source>
</reference>
<feature type="coiled-coil region" evidence="2">
    <location>
        <begin position="25"/>
        <end position="87"/>
    </location>
</feature>
<feature type="coiled-coil region" evidence="2">
    <location>
        <begin position="191"/>
        <end position="258"/>
    </location>
</feature>
<dbReference type="AlphaFoldDB" id="A0A401UFA9"/>
<organism evidence="5 6">
    <name type="scientific">Chryseotalea sanaruensis</name>
    <dbReference type="NCBI Taxonomy" id="2482724"/>
    <lineage>
        <taxon>Bacteria</taxon>
        <taxon>Pseudomonadati</taxon>
        <taxon>Bacteroidota</taxon>
        <taxon>Cytophagia</taxon>
        <taxon>Cytophagales</taxon>
        <taxon>Chryseotaleaceae</taxon>
        <taxon>Chryseotalea</taxon>
    </lineage>
</organism>
<name>A0A401UFA9_9BACT</name>
<dbReference type="OrthoDB" id="9815884at2"/>
<dbReference type="PANTHER" id="PTHR21666:SF289">
    <property type="entry name" value="L-ALA--D-GLU ENDOPEPTIDASE"/>
    <property type="match status" value="1"/>
</dbReference>
<dbReference type="Proteomes" id="UP000288227">
    <property type="component" value="Unassembled WGS sequence"/>
</dbReference>
<protein>
    <submittedName>
        <fullName evidence="5">Peptidase M23</fullName>
    </submittedName>
</protein>
<feature type="domain" description="M23ase beta-sheet core" evidence="4">
    <location>
        <begin position="308"/>
        <end position="399"/>
    </location>
</feature>
<dbReference type="InterPro" id="IPR011055">
    <property type="entry name" value="Dup_hybrid_motif"/>
</dbReference>
<dbReference type="SUPFAM" id="SSF51261">
    <property type="entry name" value="Duplicated hybrid motif"/>
    <property type="match status" value="1"/>
</dbReference>
<keyword evidence="1 3" id="KW-0732">Signal</keyword>
<evidence type="ECO:0000256" key="3">
    <source>
        <dbReference type="SAM" id="SignalP"/>
    </source>
</evidence>
<proteinExistence type="predicted"/>
<dbReference type="Gene3D" id="2.70.70.10">
    <property type="entry name" value="Glucose Permease (Domain IIA)"/>
    <property type="match status" value="1"/>
</dbReference>
<feature type="signal peptide" evidence="3">
    <location>
        <begin position="1"/>
        <end position="21"/>
    </location>
</feature>